<feature type="signal peptide" evidence="1">
    <location>
        <begin position="1"/>
        <end position="25"/>
    </location>
</feature>
<dbReference type="Proteomes" id="UP001304467">
    <property type="component" value="Unassembled WGS sequence"/>
</dbReference>
<protein>
    <submittedName>
        <fullName evidence="2">CS1 type fimbrial major subunit</fullName>
    </submittedName>
</protein>
<dbReference type="Gene3D" id="2.60.40.2040">
    <property type="entry name" value="CFA/I fimbrial subunit E, pilin domain"/>
    <property type="match status" value="1"/>
</dbReference>
<name>A0ABU5WT19_9BURK</name>
<keyword evidence="3" id="KW-1185">Reference proteome</keyword>
<gene>
    <name evidence="2" type="ORF">SB593_24580</name>
</gene>
<dbReference type="EMBL" id="JAWRLE010000046">
    <property type="protein sequence ID" value="MEB2582122.1"/>
    <property type="molecule type" value="Genomic_DNA"/>
</dbReference>
<sequence length="180" mass="19378">MKLNKIALALGMGAALFGMAQTAQAQTAKLDSVSKKITLTAQINDAMFVSKPDGSTWYGTEELNATDYKQKQFTKTLPIRIWTKNPDFNVSLAQELKMSSGRYEMKNAQVTLSSNGGDKAVAFGSTQKITQVAKTLDGYDEVHNLKIDVEAPDMIGTNSTNGSYSGDLVMVFEPVAAAAP</sequence>
<comment type="caution">
    <text evidence="2">The sequence shown here is derived from an EMBL/GenBank/DDBJ whole genome shotgun (WGS) entry which is preliminary data.</text>
</comment>
<feature type="chain" id="PRO_5046275731" evidence="1">
    <location>
        <begin position="26"/>
        <end position="180"/>
    </location>
</feature>
<reference evidence="2 3" key="1">
    <citation type="journal article" date="2023" name="Front. Microbiol.">
        <title>Genomic analyses of Burkholderia respiratory isolates indicates two evolutionarily distinct B. anthina clades.</title>
        <authorList>
            <person name="Pham A."/>
            <person name="Volmer J.G."/>
            <person name="Chambers D.C."/>
            <person name="Smith D.J."/>
            <person name="Reid D.W."/>
            <person name="Burr L."/>
            <person name="Wells T.J."/>
        </authorList>
    </citation>
    <scope>NUCLEOTIDE SEQUENCE [LARGE SCALE GENOMIC DNA]</scope>
    <source>
        <strain evidence="2 3">BCCIQ07A</strain>
    </source>
</reference>
<dbReference type="RefSeq" id="WP_059576236.1">
    <property type="nucleotide sequence ID" value="NZ_JAWRKY010000014.1"/>
</dbReference>
<accession>A0ABU5WT19</accession>
<evidence type="ECO:0000313" key="2">
    <source>
        <dbReference type="EMBL" id="MEB2582122.1"/>
    </source>
</evidence>
<organism evidence="2 3">
    <name type="scientific">Burkholderia anthinoferrum</name>
    <dbReference type="NCBI Taxonomy" id="3090833"/>
    <lineage>
        <taxon>Bacteria</taxon>
        <taxon>Pseudomonadati</taxon>
        <taxon>Pseudomonadota</taxon>
        <taxon>Betaproteobacteria</taxon>
        <taxon>Burkholderiales</taxon>
        <taxon>Burkholderiaceae</taxon>
        <taxon>Burkholderia</taxon>
    </lineage>
</organism>
<evidence type="ECO:0000313" key="3">
    <source>
        <dbReference type="Proteomes" id="UP001304467"/>
    </source>
</evidence>
<dbReference type="Pfam" id="PF04449">
    <property type="entry name" value="Fimbrial_CS1"/>
    <property type="match status" value="1"/>
</dbReference>
<proteinExistence type="predicted"/>
<dbReference type="InterPro" id="IPR007540">
    <property type="entry name" value="Fimbrial_CS1-type"/>
</dbReference>
<evidence type="ECO:0000256" key="1">
    <source>
        <dbReference type="SAM" id="SignalP"/>
    </source>
</evidence>
<keyword evidence="1" id="KW-0732">Signal</keyword>